<evidence type="ECO:0000313" key="3">
    <source>
        <dbReference type="EMBL" id="NOV95890.1"/>
    </source>
</evidence>
<dbReference type="Proteomes" id="UP000757540">
    <property type="component" value="Unassembled WGS sequence"/>
</dbReference>
<evidence type="ECO:0000256" key="1">
    <source>
        <dbReference type="SAM" id="MobiDB-lite"/>
    </source>
</evidence>
<dbReference type="RefSeq" id="WP_171782151.1">
    <property type="nucleotide sequence ID" value="NZ_BAAAML010000002.1"/>
</dbReference>
<keyword evidence="2" id="KW-0812">Transmembrane</keyword>
<keyword evidence="4" id="KW-1185">Reference proteome</keyword>
<accession>A0ABX1ZZ51</accession>
<keyword evidence="2" id="KW-0472">Membrane</keyword>
<proteinExistence type="predicted"/>
<feature type="region of interest" description="Disordered" evidence="1">
    <location>
        <begin position="1"/>
        <end position="41"/>
    </location>
</feature>
<evidence type="ECO:0000256" key="2">
    <source>
        <dbReference type="SAM" id="Phobius"/>
    </source>
</evidence>
<comment type="caution">
    <text evidence="3">The sequence shown here is derived from an EMBL/GenBank/DDBJ whole genome shotgun (WGS) entry which is preliminary data.</text>
</comment>
<feature type="transmembrane region" description="Helical" evidence="2">
    <location>
        <begin position="54"/>
        <end position="77"/>
    </location>
</feature>
<name>A0ABX1ZZ51_9MICO</name>
<dbReference type="EMBL" id="JABEZU010000001">
    <property type="protein sequence ID" value="NOV95890.1"/>
    <property type="molecule type" value="Genomic_DNA"/>
</dbReference>
<organism evidence="3 4">
    <name type="scientific">Isoptericola halotolerans</name>
    <dbReference type="NCBI Taxonomy" id="300560"/>
    <lineage>
        <taxon>Bacteria</taxon>
        <taxon>Bacillati</taxon>
        <taxon>Actinomycetota</taxon>
        <taxon>Actinomycetes</taxon>
        <taxon>Micrococcales</taxon>
        <taxon>Promicromonosporaceae</taxon>
        <taxon>Isoptericola</taxon>
    </lineage>
</organism>
<gene>
    <name evidence="3" type="ORF">HDG69_000443</name>
</gene>
<keyword evidence="2" id="KW-1133">Transmembrane helix</keyword>
<feature type="compositionally biased region" description="Low complexity" evidence="1">
    <location>
        <begin position="1"/>
        <end position="30"/>
    </location>
</feature>
<sequence length="121" mass="12708">MSSTSPEHTPEPSAEPSPSSAEESSVEPTTPGEPDEHLLVDPARVRRAPRYRGFFTVGAVVGVVVGVVLGVWLSGIATSEGAFLLKPGVFVSVIVLGTTTLFVLLAGALAVLADRRSLRRR</sequence>
<feature type="transmembrane region" description="Helical" evidence="2">
    <location>
        <begin position="89"/>
        <end position="113"/>
    </location>
</feature>
<reference evidence="3 4" key="1">
    <citation type="submission" date="2020-05" db="EMBL/GenBank/DDBJ databases">
        <title>Genomic Encyclopedia of Type Strains, Phase III (KMG-III): the genomes of soil and plant-associated and newly described type strains.</title>
        <authorList>
            <person name="Whitman W."/>
        </authorList>
    </citation>
    <scope>NUCLEOTIDE SEQUENCE [LARGE SCALE GENOMIC DNA]</scope>
    <source>
        <strain evidence="3 4">KCTC 19046</strain>
    </source>
</reference>
<protein>
    <submittedName>
        <fullName evidence="3">Uncharacterized protein</fullName>
    </submittedName>
</protein>
<evidence type="ECO:0000313" key="4">
    <source>
        <dbReference type="Proteomes" id="UP000757540"/>
    </source>
</evidence>